<reference evidence="1" key="1">
    <citation type="submission" date="2019-08" db="EMBL/GenBank/DDBJ databases">
        <authorList>
            <person name="Kucharzyk K."/>
            <person name="Murdoch R.W."/>
            <person name="Higgins S."/>
            <person name="Loffler F."/>
        </authorList>
    </citation>
    <scope>NUCLEOTIDE SEQUENCE</scope>
</reference>
<dbReference type="AlphaFoldDB" id="A0A645HGA3"/>
<organism evidence="1">
    <name type="scientific">bioreactor metagenome</name>
    <dbReference type="NCBI Taxonomy" id="1076179"/>
    <lineage>
        <taxon>unclassified sequences</taxon>
        <taxon>metagenomes</taxon>
        <taxon>ecological metagenomes</taxon>
    </lineage>
</organism>
<proteinExistence type="predicted"/>
<evidence type="ECO:0000313" key="1">
    <source>
        <dbReference type="EMBL" id="MPN38041.1"/>
    </source>
</evidence>
<comment type="caution">
    <text evidence="1">The sequence shown here is derived from an EMBL/GenBank/DDBJ whole genome shotgun (WGS) entry which is preliminary data.</text>
</comment>
<accession>A0A645HGA3</accession>
<dbReference type="EMBL" id="VSSQ01093031">
    <property type="protein sequence ID" value="MPN38041.1"/>
    <property type="molecule type" value="Genomic_DNA"/>
</dbReference>
<name>A0A645HGA3_9ZZZZ</name>
<gene>
    <name evidence="1" type="ORF">SDC9_185564</name>
</gene>
<sequence length="57" mass="6794">MIPDQMGENRLPELKIIRPGNVLRSARRLHCRKNRGIEVKDQLFIIVRHDYRLPLAF</sequence>
<protein>
    <submittedName>
        <fullName evidence="1">Uncharacterized protein</fullName>
    </submittedName>
</protein>